<dbReference type="EMBL" id="FZOY01000008">
    <property type="protein sequence ID" value="SNT23084.1"/>
    <property type="molecule type" value="Genomic_DNA"/>
</dbReference>
<evidence type="ECO:0000256" key="1">
    <source>
        <dbReference type="SAM" id="Phobius"/>
    </source>
</evidence>
<evidence type="ECO:0000313" key="4">
    <source>
        <dbReference type="Proteomes" id="UP000198426"/>
    </source>
</evidence>
<dbReference type="Proteomes" id="UP000198426">
    <property type="component" value="Unassembled WGS sequence"/>
</dbReference>
<name>A0A239L0K5_9RHOB</name>
<feature type="transmembrane region" description="Helical" evidence="1">
    <location>
        <begin position="34"/>
        <end position="52"/>
    </location>
</feature>
<reference evidence="3 4" key="1">
    <citation type="submission" date="2017-06" db="EMBL/GenBank/DDBJ databases">
        <authorList>
            <person name="Kim H.J."/>
            <person name="Triplett B.A."/>
        </authorList>
    </citation>
    <scope>NUCLEOTIDE SEQUENCE [LARGE SCALE GENOMIC DNA]</scope>
    <source>
        <strain evidence="3 4">DSM 29339</strain>
    </source>
</reference>
<proteinExistence type="predicted"/>
<keyword evidence="2" id="KW-0732">Signal</keyword>
<sequence length="55" mass="5560">MKKLAILPALVAALPAMAHEGGPIAHAHPHGTEAIAAAVIAAALAAGAVWWMRRS</sequence>
<feature type="chain" id="PRO_5012782960" description="Peptidase M23" evidence="2">
    <location>
        <begin position="19"/>
        <end position="55"/>
    </location>
</feature>
<keyword evidence="1" id="KW-0812">Transmembrane</keyword>
<protein>
    <recommendedName>
        <fullName evidence="5">Peptidase M23</fullName>
    </recommendedName>
</protein>
<dbReference type="AlphaFoldDB" id="A0A239L0K5"/>
<evidence type="ECO:0000313" key="3">
    <source>
        <dbReference type="EMBL" id="SNT23084.1"/>
    </source>
</evidence>
<dbReference type="RefSeq" id="WP_176442933.1">
    <property type="nucleotide sequence ID" value="NZ_FZOY01000008.1"/>
</dbReference>
<evidence type="ECO:0000256" key="2">
    <source>
        <dbReference type="SAM" id="SignalP"/>
    </source>
</evidence>
<keyword evidence="4" id="KW-1185">Reference proteome</keyword>
<organism evidence="3 4">
    <name type="scientific">Tropicimonas sediminicola</name>
    <dbReference type="NCBI Taxonomy" id="1031541"/>
    <lineage>
        <taxon>Bacteria</taxon>
        <taxon>Pseudomonadati</taxon>
        <taxon>Pseudomonadota</taxon>
        <taxon>Alphaproteobacteria</taxon>
        <taxon>Rhodobacterales</taxon>
        <taxon>Roseobacteraceae</taxon>
        <taxon>Tropicimonas</taxon>
    </lineage>
</organism>
<accession>A0A239L0K5</accession>
<keyword evidence="1" id="KW-1133">Transmembrane helix</keyword>
<evidence type="ECO:0008006" key="5">
    <source>
        <dbReference type="Google" id="ProtNLM"/>
    </source>
</evidence>
<feature type="signal peptide" evidence="2">
    <location>
        <begin position="1"/>
        <end position="18"/>
    </location>
</feature>
<gene>
    <name evidence="3" type="ORF">SAMN05421757_108121</name>
</gene>
<keyword evidence="1" id="KW-0472">Membrane</keyword>